<feature type="transmembrane region" description="Helical" evidence="2">
    <location>
        <begin position="21"/>
        <end position="42"/>
    </location>
</feature>
<comment type="caution">
    <text evidence="3">The sequence shown here is derived from an EMBL/GenBank/DDBJ whole genome shotgun (WGS) entry which is preliminary data.</text>
</comment>
<keyword evidence="2" id="KW-1133">Transmembrane helix</keyword>
<evidence type="ECO:0008006" key="5">
    <source>
        <dbReference type="Google" id="ProtNLM"/>
    </source>
</evidence>
<evidence type="ECO:0000313" key="4">
    <source>
        <dbReference type="Proteomes" id="UP001174208"/>
    </source>
</evidence>
<gene>
    <name evidence="3" type="ORF">P5G50_09040</name>
</gene>
<keyword evidence="4" id="KW-1185">Reference proteome</keyword>
<keyword evidence="2" id="KW-0472">Membrane</keyword>
<accession>A0ABT8KDR3</accession>
<organism evidence="3 4">
    <name type="scientific">Leifsonia williamsii</name>
    <dbReference type="NCBI Taxonomy" id="3035919"/>
    <lineage>
        <taxon>Bacteria</taxon>
        <taxon>Bacillati</taxon>
        <taxon>Actinomycetota</taxon>
        <taxon>Actinomycetes</taxon>
        <taxon>Micrococcales</taxon>
        <taxon>Microbacteriaceae</taxon>
        <taxon>Leifsonia</taxon>
    </lineage>
</organism>
<proteinExistence type="predicted"/>
<feature type="region of interest" description="Disordered" evidence="1">
    <location>
        <begin position="46"/>
        <end position="69"/>
    </location>
</feature>
<reference evidence="3" key="1">
    <citation type="submission" date="2023-06" db="EMBL/GenBank/DDBJ databases">
        <title>MT1 and MT2 Draft Genomes of Novel Species.</title>
        <authorList>
            <person name="Venkateswaran K."/>
        </authorList>
    </citation>
    <scope>NUCLEOTIDE SEQUENCE</scope>
    <source>
        <strain evidence="3">F6_8S_P_1B</strain>
    </source>
</reference>
<name>A0ABT8KDR3_9MICO</name>
<protein>
    <recommendedName>
        <fullName evidence="5">Metalloprotease</fullName>
    </recommendedName>
</protein>
<evidence type="ECO:0000256" key="1">
    <source>
        <dbReference type="SAM" id="MobiDB-lite"/>
    </source>
</evidence>
<feature type="compositionally biased region" description="Low complexity" evidence="1">
    <location>
        <begin position="52"/>
        <end position="67"/>
    </location>
</feature>
<sequence>MTPVVRTSTRRTSTRSTSRTIAAVTAAALTVVALTGCISIRWGGAAGGGGTTSAPPTTSAPATPTPEETAETVDLEALDEDTQTAIDVVDTFWATHWSDYFTGEYTSPTVYGYYDGEDPDSAPTCNGTPLEAGNAFYCGETDELSWDVTLMSGGYAQGDAFAYLVVAHEWGHSIQARVSDIRTDAYELQADCLAAAALYGAAADGSLQFEDGDEKEITSALTFLSDSTAWTDTADHGDTFQRIEFFDAGRRGGVTACLPQE</sequence>
<evidence type="ECO:0000313" key="3">
    <source>
        <dbReference type="EMBL" id="MDN4614597.1"/>
    </source>
</evidence>
<dbReference type="EMBL" id="JAROCF010000001">
    <property type="protein sequence ID" value="MDN4614597.1"/>
    <property type="molecule type" value="Genomic_DNA"/>
</dbReference>
<evidence type="ECO:0000256" key="2">
    <source>
        <dbReference type="SAM" id="Phobius"/>
    </source>
</evidence>
<keyword evidence="2" id="KW-0812">Transmembrane</keyword>
<dbReference type="Proteomes" id="UP001174208">
    <property type="component" value="Unassembled WGS sequence"/>
</dbReference>
<dbReference type="RefSeq" id="WP_301210808.1">
    <property type="nucleotide sequence ID" value="NZ_JAROCF010000001.1"/>
</dbReference>
<dbReference type="SUPFAM" id="SSF55486">
    <property type="entry name" value="Metalloproteases ('zincins'), catalytic domain"/>
    <property type="match status" value="1"/>
</dbReference>